<dbReference type="RefSeq" id="WP_310362007.1">
    <property type="nucleotide sequence ID" value="NZ_JAVDYB010000001.1"/>
</dbReference>
<dbReference type="AlphaFoldDB" id="A0AAE3YJP9"/>
<organism evidence="1 2">
    <name type="scientific">Catenuloplanes atrovinosus</name>
    <dbReference type="NCBI Taxonomy" id="137266"/>
    <lineage>
        <taxon>Bacteria</taxon>
        <taxon>Bacillati</taxon>
        <taxon>Actinomycetota</taxon>
        <taxon>Actinomycetes</taxon>
        <taxon>Micromonosporales</taxon>
        <taxon>Micromonosporaceae</taxon>
        <taxon>Catenuloplanes</taxon>
    </lineage>
</organism>
<evidence type="ECO:0000313" key="1">
    <source>
        <dbReference type="EMBL" id="MDR7273526.1"/>
    </source>
</evidence>
<evidence type="ECO:0008006" key="3">
    <source>
        <dbReference type="Google" id="ProtNLM"/>
    </source>
</evidence>
<protein>
    <recommendedName>
        <fullName evidence="3">Transcriptional regulator, AbiEi antitoxin, Type IV TA system</fullName>
    </recommendedName>
</protein>
<reference evidence="1" key="1">
    <citation type="submission" date="2023-07" db="EMBL/GenBank/DDBJ databases">
        <title>Sequencing the genomes of 1000 actinobacteria strains.</title>
        <authorList>
            <person name="Klenk H.-P."/>
        </authorList>
    </citation>
    <scope>NUCLEOTIDE SEQUENCE</scope>
    <source>
        <strain evidence="1">DSM 44707</strain>
    </source>
</reference>
<dbReference type="Proteomes" id="UP001183643">
    <property type="component" value="Unassembled WGS sequence"/>
</dbReference>
<name>A0AAE3YJP9_9ACTN</name>
<keyword evidence="2" id="KW-1185">Reference proteome</keyword>
<evidence type="ECO:0000313" key="2">
    <source>
        <dbReference type="Proteomes" id="UP001183643"/>
    </source>
</evidence>
<gene>
    <name evidence="1" type="ORF">J2S41_000304</name>
</gene>
<dbReference type="EMBL" id="JAVDYB010000001">
    <property type="protein sequence ID" value="MDR7273526.1"/>
    <property type="molecule type" value="Genomic_DNA"/>
</dbReference>
<sequence length="326" mass="35606">MFDAWRKRQRGVVARWQAIAGGYSRSTIELRVATGQWQRLANGVYATFPGPLGRLSELWAAVLASGAGAMLSHHTAAEVLGLTAGATGPIHVTVPAGRHPQPMPGVVIHRSRRAAWIRDPKRSPPQTRPEEVVLDLWEAAAELEEALGWVAVACGHDVTSPDLLAVALQARLRVRWRPQLMAALRDIELGCGSLLELRYLRDVERAHGLPEGERWPCGSPAVGADRAARGVVYYPSFGTSVRLGPEDPRGGARAAERQRLIESLREACGVAPAVEETLRGRTLRYDDADVLEHPCEVADEVATALRRHGWRRHPRRCSPSCGALTP</sequence>
<accession>A0AAE3YJP9</accession>
<proteinExistence type="predicted"/>
<comment type="caution">
    <text evidence="1">The sequence shown here is derived from an EMBL/GenBank/DDBJ whole genome shotgun (WGS) entry which is preliminary data.</text>
</comment>